<dbReference type="EMBL" id="CP020472">
    <property type="protein sequence ID" value="ARD23537.1"/>
    <property type="molecule type" value="Genomic_DNA"/>
</dbReference>
<evidence type="ECO:0000313" key="2">
    <source>
        <dbReference type="EMBL" id="ARD23537.1"/>
    </source>
</evidence>
<sequence>MDVQLPQITQAWTKLKALLMGQPAIIADAESAEGKLSLKDIARIYPHHHPKATVEKTLLYNPIKADLAINYHAADKDVAALPEAKNAKHRIKQQVDISTLSEHTRFIGREHQFIQLTDSVTRWQQNKGELTAVTGPAGSGVSSFLNQFHHWFLTQQATRQTEAVHITYLSFYHAALTTKETIANLCYCFNINDAPASITAAIALINKQPAHVIIIDDLHKLMLRMMGNYQALVTFATILMETRQRHCWVLGCETYVWHRLSSQYAITNFVKFVIKLDYFGLSEFRDVIQSRIAQIGLHITDNQDDDAEKLAFEQLTKQLHQATGGHSKLACVLIFHALIQDDNHPLTIAPLCLPDLTSLKQCSDDDLFSLAELYVHGGLRIFQHAEIFACSIEQSALKLEYLCRQGLIKAHYSKQDFAQHYYVITPTLTRLIASHLVNHNKLYL</sequence>
<name>A0ABM6JMY4_9GAMM</name>
<dbReference type="Pfam" id="PF20703">
    <property type="entry name" value="nSTAND1"/>
    <property type="match status" value="1"/>
</dbReference>
<feature type="domain" description="Novel STAND NTPase 1" evidence="1">
    <location>
        <begin position="102"/>
        <end position="301"/>
    </location>
</feature>
<dbReference type="InterPro" id="IPR027417">
    <property type="entry name" value="P-loop_NTPase"/>
</dbReference>
<evidence type="ECO:0000313" key="3">
    <source>
        <dbReference type="Proteomes" id="UP000191820"/>
    </source>
</evidence>
<proteinExistence type="predicted"/>
<keyword evidence="3" id="KW-1185">Reference proteome</keyword>
<dbReference type="RefSeq" id="WP_080916489.1">
    <property type="nucleotide sequence ID" value="NZ_CP020472.1"/>
</dbReference>
<evidence type="ECO:0000259" key="1">
    <source>
        <dbReference type="Pfam" id="PF20703"/>
    </source>
</evidence>
<reference evidence="2 3" key="1">
    <citation type="submission" date="2017-03" db="EMBL/GenBank/DDBJ databases">
        <title>Genome sequencing of Shewanella japonica KCTC 22435.</title>
        <authorList>
            <person name="Kim K.M."/>
        </authorList>
    </citation>
    <scope>NUCLEOTIDE SEQUENCE [LARGE SCALE GENOMIC DNA]</scope>
    <source>
        <strain evidence="2 3">KCTC 22435</strain>
    </source>
</reference>
<dbReference type="Proteomes" id="UP000191820">
    <property type="component" value="Chromosome"/>
</dbReference>
<dbReference type="InterPro" id="IPR049052">
    <property type="entry name" value="nSTAND1"/>
</dbReference>
<accession>A0ABM6JMY4</accession>
<organism evidence="2 3">
    <name type="scientific">Shewanella japonica</name>
    <dbReference type="NCBI Taxonomy" id="93973"/>
    <lineage>
        <taxon>Bacteria</taxon>
        <taxon>Pseudomonadati</taxon>
        <taxon>Pseudomonadota</taxon>
        <taxon>Gammaproteobacteria</taxon>
        <taxon>Alteromonadales</taxon>
        <taxon>Shewanellaceae</taxon>
        <taxon>Shewanella</taxon>
    </lineage>
</organism>
<protein>
    <recommendedName>
        <fullName evidence="1">Novel STAND NTPase 1 domain-containing protein</fullName>
    </recommendedName>
</protein>
<gene>
    <name evidence="2" type="ORF">SJ2017_3277</name>
</gene>
<dbReference type="SUPFAM" id="SSF52540">
    <property type="entry name" value="P-loop containing nucleoside triphosphate hydrolases"/>
    <property type="match status" value="1"/>
</dbReference>